<reference evidence="1 2" key="1">
    <citation type="journal article" date="2020" name="BMC Genomics">
        <title>Intraspecific diversification of the crop wild relative Brassica cretica Lam. using demographic model selection.</title>
        <authorList>
            <person name="Kioukis A."/>
            <person name="Michalopoulou V.A."/>
            <person name="Briers L."/>
            <person name="Pirintsos S."/>
            <person name="Studholme D.J."/>
            <person name="Pavlidis P."/>
            <person name="Sarris P.F."/>
        </authorList>
    </citation>
    <scope>NUCLEOTIDE SEQUENCE [LARGE SCALE GENOMIC DNA]</scope>
    <source>
        <strain evidence="2">cv. PFS-1207/04</strain>
    </source>
</reference>
<dbReference type="EMBL" id="QGKV02000299">
    <property type="protein sequence ID" value="KAF3590170.1"/>
    <property type="molecule type" value="Genomic_DNA"/>
</dbReference>
<sequence>MRLSPCQNTDIRALQLTPFHRHRLITITISRLGDYSISSWADDSHHESFTVDTALPEMQSDEYDEDYHREKNIEYRGLTMDVIYHGFYPLSAMFEVSQHPVAEVMSVLLKRGQSASRKEAVQEMKDCRPMKQNWCRSTVMPEYGLSIFYDRLKPISNQKLPEYAWTTKNPIYVIYKPLLLATLAKLSLIHRSRLGEKGGTPSESFWNSFRVLLELLWYKHMSTRSSKGIWLLLVEPLDLERVIHKSKRVVDTLQAAIDNVEIQASIDTIHPASIDTVHPTSIDTVHPTSIDTVHPMSIDTVHPTSIDTVHPTLIDTVHPTSIDTVHPTSIDTVQPTSIDMIQPVSENTVHYDTVHYCTVYRGTIHLVIWLWDVGASIEEQTRMHGFGSYPLIDVRDSSVAT</sequence>
<evidence type="ECO:0000313" key="1">
    <source>
        <dbReference type="EMBL" id="KAF3590170.1"/>
    </source>
</evidence>
<evidence type="ECO:0000313" key="2">
    <source>
        <dbReference type="Proteomes" id="UP000266723"/>
    </source>
</evidence>
<proteinExistence type="predicted"/>
<protein>
    <submittedName>
        <fullName evidence="1">Uncharacterized protein</fullName>
    </submittedName>
</protein>
<gene>
    <name evidence="1" type="ORF">DY000_02022017</name>
</gene>
<organism evidence="1 2">
    <name type="scientific">Brassica cretica</name>
    <name type="common">Mustard</name>
    <dbReference type="NCBI Taxonomy" id="69181"/>
    <lineage>
        <taxon>Eukaryota</taxon>
        <taxon>Viridiplantae</taxon>
        <taxon>Streptophyta</taxon>
        <taxon>Embryophyta</taxon>
        <taxon>Tracheophyta</taxon>
        <taxon>Spermatophyta</taxon>
        <taxon>Magnoliopsida</taxon>
        <taxon>eudicotyledons</taxon>
        <taxon>Gunneridae</taxon>
        <taxon>Pentapetalae</taxon>
        <taxon>rosids</taxon>
        <taxon>malvids</taxon>
        <taxon>Brassicales</taxon>
        <taxon>Brassicaceae</taxon>
        <taxon>Brassiceae</taxon>
        <taxon>Brassica</taxon>
    </lineage>
</organism>
<dbReference type="Proteomes" id="UP000266723">
    <property type="component" value="Unassembled WGS sequence"/>
</dbReference>
<keyword evidence="2" id="KW-1185">Reference proteome</keyword>
<accession>A0ABQ7E175</accession>
<comment type="caution">
    <text evidence="1">The sequence shown here is derived from an EMBL/GenBank/DDBJ whole genome shotgun (WGS) entry which is preliminary data.</text>
</comment>
<name>A0ABQ7E175_BRACR</name>